<comment type="similarity">
    <text evidence="1">Belongs to the UPF0177 family.</text>
</comment>
<dbReference type="Proteomes" id="UP000018412">
    <property type="component" value="Unassembled WGS sequence"/>
</dbReference>
<evidence type="ECO:0000256" key="2">
    <source>
        <dbReference type="SAM" id="Phobius"/>
    </source>
</evidence>
<evidence type="ECO:0000313" key="5">
    <source>
        <dbReference type="Proteomes" id="UP000018412"/>
    </source>
</evidence>
<dbReference type="EMBL" id="AYHA01000106">
    <property type="protein sequence ID" value="ESS01245.1"/>
    <property type="molecule type" value="Genomic_DNA"/>
</dbReference>
<dbReference type="GO" id="GO:0080120">
    <property type="term" value="P:CAAX-box protein maturation"/>
    <property type="evidence" value="ECO:0007669"/>
    <property type="project" value="UniProtKB-ARBA"/>
</dbReference>
<dbReference type="InterPro" id="IPR003675">
    <property type="entry name" value="Rce1/LyrA-like_dom"/>
</dbReference>
<keyword evidence="2" id="KW-0472">Membrane</keyword>
<protein>
    <submittedName>
        <fullName evidence="4">Immunity protein PlnI</fullName>
    </submittedName>
</protein>
<sequence>MTRDFVTIVVIGNESLIGGNKMSGRDYLHIWYETQLVAALFFLLVISGWEMYVGIHQGYLMIFLGVITAIGLIVASLPAVPTWLAATNRWLQAIFQPLALLMVWGTVTRQIIVRLQLPARGVVVLALIYYLIMFAPLASEIGGAFKWGLSRLCYSFYWFLLIILGMTISLPVKFAGPPIMQTIVSSHVVGALAFLITATTLMRAWELAWPGLLPKFGWGWSWLTFAFLVAVDLVVTGVNIGGVSLTTLRQGLTSSSNFLVALCAGIGEETLCRFVILAVLLVALKNTRWPLGGPLAVSALLFGFAHLLNAAGQPLADTVLQITGTVGFGLFYLVVFLYTGQLWLTILMHFLFDWLAFAADGTGGVTLLTGTPTTSSWVLTLVELVFFILLTVWMMHGKRRTVLERHAQRLMGSDQSFGYRLDFRF</sequence>
<feature type="transmembrane region" description="Helical" evidence="2">
    <location>
        <begin position="30"/>
        <end position="52"/>
    </location>
</feature>
<comment type="caution">
    <text evidence="4">The sequence shown here is derived from an EMBL/GenBank/DDBJ whole genome shotgun (WGS) entry which is preliminary data.</text>
</comment>
<evidence type="ECO:0000259" key="3">
    <source>
        <dbReference type="Pfam" id="PF02517"/>
    </source>
</evidence>
<evidence type="ECO:0000256" key="1">
    <source>
        <dbReference type="ARBA" id="ARBA00009067"/>
    </source>
</evidence>
<reference evidence="5" key="1">
    <citation type="submission" date="2013-10" db="EMBL/GenBank/DDBJ databases">
        <title>Draft genome sequence of Lactobacillus fermentum NB-22.</title>
        <authorList>
            <person name="Chaplin A.V."/>
            <person name="Shkoporov A.N."/>
            <person name="Khokhlova E.V."/>
            <person name="Efimov B.A."/>
            <person name="Kafarskaia L.I."/>
        </authorList>
    </citation>
    <scope>NUCLEOTIDE SEQUENCE [LARGE SCALE GENOMIC DNA]</scope>
    <source>
        <strain evidence="5">NB-22</strain>
    </source>
</reference>
<feature type="transmembrane region" description="Helical" evidence="2">
    <location>
        <begin position="188"/>
        <end position="205"/>
    </location>
</feature>
<keyword evidence="2" id="KW-1133">Transmembrane helix</keyword>
<feature type="transmembrane region" description="Helical" evidence="2">
    <location>
        <begin position="289"/>
        <end position="309"/>
    </location>
</feature>
<accession>A0A829LUH7</accession>
<feature type="transmembrane region" description="Helical" evidence="2">
    <location>
        <begin position="59"/>
        <end position="84"/>
    </location>
</feature>
<organism evidence="4 5">
    <name type="scientific">Limosilactobacillus fermentum NB-22</name>
    <dbReference type="NCBI Taxonomy" id="1408443"/>
    <lineage>
        <taxon>Bacteria</taxon>
        <taxon>Bacillati</taxon>
        <taxon>Bacillota</taxon>
        <taxon>Bacilli</taxon>
        <taxon>Lactobacillales</taxon>
        <taxon>Lactobacillaceae</taxon>
        <taxon>Limosilactobacillus</taxon>
    </lineage>
</organism>
<feature type="transmembrane region" description="Helical" evidence="2">
    <location>
        <begin position="90"/>
        <end position="107"/>
    </location>
</feature>
<gene>
    <name evidence="4" type="ORF">NB22_05720</name>
</gene>
<feature type="transmembrane region" description="Helical" evidence="2">
    <location>
        <begin position="330"/>
        <end position="357"/>
    </location>
</feature>
<feature type="transmembrane region" description="Helical" evidence="2">
    <location>
        <begin position="377"/>
        <end position="395"/>
    </location>
</feature>
<feature type="transmembrane region" description="Helical" evidence="2">
    <location>
        <begin position="119"/>
        <end position="137"/>
    </location>
</feature>
<feature type="transmembrane region" description="Helical" evidence="2">
    <location>
        <begin position="258"/>
        <end position="283"/>
    </location>
</feature>
<feature type="domain" description="CAAX prenyl protease 2/Lysostaphin resistance protein A-like" evidence="3">
    <location>
        <begin position="258"/>
        <end position="355"/>
    </location>
</feature>
<keyword evidence="2" id="KW-0812">Transmembrane</keyword>
<evidence type="ECO:0000313" key="4">
    <source>
        <dbReference type="EMBL" id="ESS01245.1"/>
    </source>
</evidence>
<feature type="transmembrane region" description="Helical" evidence="2">
    <location>
        <begin position="157"/>
        <end position="176"/>
    </location>
</feature>
<name>A0A829LUH7_LIMFE</name>
<dbReference type="Pfam" id="PF02517">
    <property type="entry name" value="Rce1-like"/>
    <property type="match status" value="1"/>
</dbReference>
<dbReference type="AlphaFoldDB" id="A0A829LUH7"/>
<proteinExistence type="inferred from homology"/>
<reference evidence="4 5" key="2">
    <citation type="journal article" date="2015" name="Genome Announc.">
        <title>Draft Genome Sequence of Lactobacillus fermentum NB-22.</title>
        <authorList>
            <person name="Chaplin A.V."/>
            <person name="Shkoporov A.N."/>
            <person name="Efimov B.A."/>
            <person name="Pikina A.P."/>
            <person name="Borisova O.Y."/>
            <person name="Gladko I.A."/>
            <person name="Postnikova E.A."/>
            <person name="Lordkipanidze A.E."/>
            <person name="Kafarskaia L.I."/>
        </authorList>
    </citation>
    <scope>NUCLEOTIDE SEQUENCE [LARGE SCALE GENOMIC DNA]</scope>
    <source>
        <strain evidence="4 5">NB-22</strain>
    </source>
</reference>
<feature type="transmembrane region" description="Helical" evidence="2">
    <location>
        <begin position="225"/>
        <end position="246"/>
    </location>
</feature>
<dbReference type="GO" id="GO:0004175">
    <property type="term" value="F:endopeptidase activity"/>
    <property type="evidence" value="ECO:0007669"/>
    <property type="project" value="UniProtKB-ARBA"/>
</dbReference>